<dbReference type="InterPro" id="IPR052969">
    <property type="entry name" value="Thr-specific_kinase-like"/>
</dbReference>
<dbReference type="OrthoDB" id="422053at2759"/>
<dbReference type="Pfam" id="PF25106">
    <property type="entry name" value="VWA_4"/>
    <property type="match status" value="1"/>
</dbReference>
<comment type="caution">
    <text evidence="6">The sequence shown here is derived from an EMBL/GenBank/DDBJ whole genome shotgun (WGS) entry which is preliminary data.</text>
</comment>
<gene>
    <name evidence="6" type="ORF">FGO68_gene3470</name>
</gene>
<keyword evidence="3" id="KW-0732">Signal</keyword>
<name>A0A8J8NW37_HALGN</name>
<dbReference type="InterPro" id="IPR002035">
    <property type="entry name" value="VWF_A"/>
</dbReference>
<keyword evidence="2" id="KW-0964">Secreted</keyword>
<dbReference type="GO" id="GO:0005737">
    <property type="term" value="C:cytoplasm"/>
    <property type="evidence" value="ECO:0007669"/>
    <property type="project" value="TreeGrafter"/>
</dbReference>
<feature type="region of interest" description="Disordered" evidence="4">
    <location>
        <begin position="1"/>
        <end position="22"/>
    </location>
</feature>
<dbReference type="SUPFAM" id="SSF53300">
    <property type="entry name" value="vWA-like"/>
    <property type="match status" value="1"/>
</dbReference>
<evidence type="ECO:0000259" key="5">
    <source>
        <dbReference type="PROSITE" id="PS50234"/>
    </source>
</evidence>
<feature type="compositionally biased region" description="Acidic residues" evidence="4">
    <location>
        <begin position="9"/>
        <end position="18"/>
    </location>
</feature>
<dbReference type="Gene3D" id="3.40.50.410">
    <property type="entry name" value="von Willebrand factor, type A domain"/>
    <property type="match status" value="1"/>
</dbReference>
<dbReference type="GO" id="GO:0004674">
    <property type="term" value="F:protein serine/threonine kinase activity"/>
    <property type="evidence" value="ECO:0007669"/>
    <property type="project" value="TreeGrafter"/>
</dbReference>
<evidence type="ECO:0000256" key="4">
    <source>
        <dbReference type="SAM" id="MobiDB-lite"/>
    </source>
</evidence>
<sequence>MPQKLEQIPEVEDEDTSADGEGKRDFVVNQSKVETLYYTYIGAKLSNGLDIVIMLDLTGSMASSITMAKETIAKIIDFMKERYSQSTVRFAFVGYRDFCDGEKRLVKRDFSSDTEGLKKLIGEQEATGGEDECEDVIGGLDTACSLSYEYTNITNVVLICDAPSHGKQYHVNALDQKEDDIPEGTLERHMKNLSKKAEIMKFGCIKLNDSTDKMIGIMSESFGKANFYQMNTNDFSRLNPGKNFMTESLYVFLQNTISHSFFESSRMTSKL</sequence>
<proteinExistence type="predicted"/>
<dbReference type="PANTHER" id="PTHR47763:SF5">
    <property type="entry name" value="CHROMOSOME UNDETERMINED SCAFFOLD_25, WHOLE GENOME SHOTGUN SEQUENCE"/>
    <property type="match status" value="1"/>
</dbReference>
<evidence type="ECO:0000313" key="7">
    <source>
        <dbReference type="Proteomes" id="UP000785679"/>
    </source>
</evidence>
<dbReference type="InterPro" id="IPR036465">
    <property type="entry name" value="vWFA_dom_sf"/>
</dbReference>
<evidence type="ECO:0000313" key="6">
    <source>
        <dbReference type="EMBL" id="TNV81249.1"/>
    </source>
</evidence>
<accession>A0A8J8NW37</accession>
<dbReference type="Proteomes" id="UP000785679">
    <property type="component" value="Unassembled WGS sequence"/>
</dbReference>
<dbReference type="EMBL" id="RRYP01006378">
    <property type="protein sequence ID" value="TNV81249.1"/>
    <property type="molecule type" value="Genomic_DNA"/>
</dbReference>
<organism evidence="6 7">
    <name type="scientific">Halteria grandinella</name>
    <dbReference type="NCBI Taxonomy" id="5974"/>
    <lineage>
        <taxon>Eukaryota</taxon>
        <taxon>Sar</taxon>
        <taxon>Alveolata</taxon>
        <taxon>Ciliophora</taxon>
        <taxon>Intramacronucleata</taxon>
        <taxon>Spirotrichea</taxon>
        <taxon>Stichotrichia</taxon>
        <taxon>Sporadotrichida</taxon>
        <taxon>Halteriidae</taxon>
        <taxon>Halteria</taxon>
    </lineage>
</organism>
<evidence type="ECO:0000256" key="2">
    <source>
        <dbReference type="ARBA" id="ARBA00022525"/>
    </source>
</evidence>
<dbReference type="PANTHER" id="PTHR47763">
    <property type="entry name" value="ALPHA-PROTEIN KINASE VWKA"/>
    <property type="match status" value="1"/>
</dbReference>
<keyword evidence="7" id="KW-1185">Reference proteome</keyword>
<evidence type="ECO:0000256" key="1">
    <source>
        <dbReference type="ARBA" id="ARBA00004613"/>
    </source>
</evidence>
<protein>
    <recommendedName>
        <fullName evidence="5">VWFA domain-containing protein</fullName>
    </recommendedName>
</protein>
<dbReference type="AlphaFoldDB" id="A0A8J8NW37"/>
<dbReference type="InterPro" id="IPR056861">
    <property type="entry name" value="HMCN1-like_VWA"/>
</dbReference>
<reference evidence="6" key="1">
    <citation type="submission" date="2019-06" db="EMBL/GenBank/DDBJ databases">
        <authorList>
            <person name="Zheng W."/>
        </authorList>
    </citation>
    <scope>NUCLEOTIDE SEQUENCE</scope>
    <source>
        <strain evidence="6">QDHG01</strain>
    </source>
</reference>
<comment type="subcellular location">
    <subcellularLocation>
        <location evidence="1">Secreted</location>
    </subcellularLocation>
</comment>
<feature type="domain" description="VWFA" evidence="5">
    <location>
        <begin position="50"/>
        <end position="249"/>
    </location>
</feature>
<dbReference type="PROSITE" id="PS50234">
    <property type="entry name" value="VWFA"/>
    <property type="match status" value="1"/>
</dbReference>
<evidence type="ECO:0000256" key="3">
    <source>
        <dbReference type="ARBA" id="ARBA00022729"/>
    </source>
</evidence>